<proteinExistence type="predicted"/>
<reference evidence="1" key="1">
    <citation type="submission" date="2014-09" db="EMBL/GenBank/DDBJ databases">
        <authorList>
            <person name="Magalhaes I.L.F."/>
            <person name="Oliveira U."/>
            <person name="Santos F.R."/>
            <person name="Vidigal T.H.D.A."/>
            <person name="Brescovit A.D."/>
            <person name="Santos A.J."/>
        </authorList>
    </citation>
    <scope>NUCLEOTIDE SEQUENCE</scope>
    <source>
        <tissue evidence="1">Shoot tissue taken approximately 20 cm above the soil surface</tissue>
    </source>
</reference>
<protein>
    <submittedName>
        <fullName evidence="1">Uncharacterized protein</fullName>
    </submittedName>
</protein>
<sequence length="29" mass="3319">MDFWLIHLPLFALDGPLVLVQVNCCFNIS</sequence>
<evidence type="ECO:0000313" key="1">
    <source>
        <dbReference type="EMBL" id="JAD55534.1"/>
    </source>
</evidence>
<dbReference type="EMBL" id="GBRH01242361">
    <property type="protein sequence ID" value="JAD55534.1"/>
    <property type="molecule type" value="Transcribed_RNA"/>
</dbReference>
<dbReference type="AlphaFoldDB" id="A0A0A9AUW7"/>
<organism evidence="1">
    <name type="scientific">Arundo donax</name>
    <name type="common">Giant reed</name>
    <name type="synonym">Donax arundinaceus</name>
    <dbReference type="NCBI Taxonomy" id="35708"/>
    <lineage>
        <taxon>Eukaryota</taxon>
        <taxon>Viridiplantae</taxon>
        <taxon>Streptophyta</taxon>
        <taxon>Embryophyta</taxon>
        <taxon>Tracheophyta</taxon>
        <taxon>Spermatophyta</taxon>
        <taxon>Magnoliopsida</taxon>
        <taxon>Liliopsida</taxon>
        <taxon>Poales</taxon>
        <taxon>Poaceae</taxon>
        <taxon>PACMAD clade</taxon>
        <taxon>Arundinoideae</taxon>
        <taxon>Arundineae</taxon>
        <taxon>Arundo</taxon>
    </lineage>
</organism>
<reference evidence="1" key="2">
    <citation type="journal article" date="2015" name="Data Brief">
        <title>Shoot transcriptome of the giant reed, Arundo donax.</title>
        <authorList>
            <person name="Barrero R.A."/>
            <person name="Guerrero F.D."/>
            <person name="Moolhuijzen P."/>
            <person name="Goolsby J.A."/>
            <person name="Tidwell J."/>
            <person name="Bellgard S.E."/>
            <person name="Bellgard M.I."/>
        </authorList>
    </citation>
    <scope>NUCLEOTIDE SEQUENCE</scope>
    <source>
        <tissue evidence="1">Shoot tissue taken approximately 20 cm above the soil surface</tissue>
    </source>
</reference>
<accession>A0A0A9AUW7</accession>
<name>A0A0A9AUW7_ARUDO</name>